<dbReference type="InterPro" id="IPR050157">
    <property type="entry name" value="PSI_iron-sulfur_center"/>
</dbReference>
<proteinExistence type="predicted"/>
<evidence type="ECO:0000256" key="5">
    <source>
        <dbReference type="ARBA" id="ARBA00023002"/>
    </source>
</evidence>
<dbReference type="PROSITE" id="PS51379">
    <property type="entry name" value="4FE4S_FER_2"/>
    <property type="match status" value="2"/>
</dbReference>
<dbReference type="InterPro" id="IPR017896">
    <property type="entry name" value="4Fe4S_Fe-S-bd"/>
</dbReference>
<feature type="non-terminal residue" evidence="11">
    <location>
        <position position="244"/>
    </location>
</feature>
<organism evidence="11">
    <name type="scientific">marine sediment metagenome</name>
    <dbReference type="NCBI Taxonomy" id="412755"/>
    <lineage>
        <taxon>unclassified sequences</taxon>
        <taxon>metagenomes</taxon>
        <taxon>ecological metagenomes</taxon>
    </lineage>
</organism>
<evidence type="ECO:0000256" key="6">
    <source>
        <dbReference type="ARBA" id="ARBA00023004"/>
    </source>
</evidence>
<evidence type="ECO:0000256" key="1">
    <source>
        <dbReference type="ARBA" id="ARBA00022485"/>
    </source>
</evidence>
<keyword evidence="1" id="KW-0004">4Fe-4S</keyword>
<feature type="domain" description="4Fe-4S His(Cys)3-ligated-type" evidence="10">
    <location>
        <begin position="99"/>
        <end position="138"/>
    </location>
</feature>
<dbReference type="AlphaFoldDB" id="A0A0F9CS43"/>
<keyword evidence="5" id="KW-0560">Oxidoreductase</keyword>
<dbReference type="GO" id="GO:0051537">
    <property type="term" value="F:2 iron, 2 sulfur cluster binding"/>
    <property type="evidence" value="ECO:0007669"/>
    <property type="project" value="UniProtKB-KW"/>
</dbReference>
<dbReference type="PROSITE" id="PS51085">
    <property type="entry name" value="2FE2S_FER_2"/>
    <property type="match status" value="1"/>
</dbReference>
<dbReference type="InterPro" id="IPR019574">
    <property type="entry name" value="NADH_UbQ_OxRdtase_Gsu_4Fe4S-bd"/>
</dbReference>
<feature type="domain" description="2Fe-2S ferredoxin-type" evidence="8">
    <location>
        <begin position="21"/>
        <end position="99"/>
    </location>
</feature>
<dbReference type="SUPFAM" id="SSF54862">
    <property type="entry name" value="4Fe-4S ferredoxins"/>
    <property type="match status" value="1"/>
</dbReference>
<dbReference type="PROSITE" id="PS51839">
    <property type="entry name" value="4FE4S_HC3"/>
    <property type="match status" value="1"/>
</dbReference>
<dbReference type="Pfam" id="PF10588">
    <property type="entry name" value="NADH-G_4Fe-4S_3"/>
    <property type="match status" value="1"/>
</dbReference>
<evidence type="ECO:0000256" key="3">
    <source>
        <dbReference type="ARBA" id="ARBA00022723"/>
    </source>
</evidence>
<evidence type="ECO:0000256" key="7">
    <source>
        <dbReference type="ARBA" id="ARBA00023014"/>
    </source>
</evidence>
<dbReference type="Pfam" id="PF13510">
    <property type="entry name" value="Fer2_4"/>
    <property type="match status" value="1"/>
</dbReference>
<evidence type="ECO:0000259" key="8">
    <source>
        <dbReference type="PROSITE" id="PS51085"/>
    </source>
</evidence>
<evidence type="ECO:0000259" key="9">
    <source>
        <dbReference type="PROSITE" id="PS51379"/>
    </source>
</evidence>
<dbReference type="PANTHER" id="PTHR24960">
    <property type="entry name" value="PHOTOSYSTEM I IRON-SULFUR CENTER-RELATED"/>
    <property type="match status" value="1"/>
</dbReference>
<dbReference type="PIRSF" id="PIRSF000309">
    <property type="entry name" value="NAD_red_hyd_HoxU"/>
    <property type="match status" value="1"/>
</dbReference>
<dbReference type="GO" id="GO:0051539">
    <property type="term" value="F:4 iron, 4 sulfur cluster binding"/>
    <property type="evidence" value="ECO:0007669"/>
    <property type="project" value="UniProtKB-KW"/>
</dbReference>
<dbReference type="InterPro" id="IPR016214">
    <property type="entry name" value="NAD-red_Hydgase_HoxS_gsu"/>
</dbReference>
<keyword evidence="3" id="KW-0479">Metal-binding</keyword>
<dbReference type="FunFam" id="3.30.70.20:FF:000035">
    <property type="entry name" value="Iron hydrogenase 1"/>
    <property type="match status" value="1"/>
</dbReference>
<dbReference type="InterPro" id="IPR001041">
    <property type="entry name" value="2Fe-2S_ferredoxin-type"/>
</dbReference>
<dbReference type="GO" id="GO:0016491">
    <property type="term" value="F:oxidoreductase activity"/>
    <property type="evidence" value="ECO:0007669"/>
    <property type="project" value="UniProtKB-KW"/>
</dbReference>
<dbReference type="Pfam" id="PF12838">
    <property type="entry name" value="Fer4_7"/>
    <property type="match status" value="1"/>
</dbReference>
<sequence>MKIETFNPNKDYGTPARLSETLVTIEIDGVEITVPEGTSVMRAASLANINIPKLCATDNLESFGSCRLCAVEIEGRRGYPASCTTTVDEGMKVTTQNSKLAKLRRNVMELYISDHPLDCLTCPANGNCELQDMAGDVGLREVRYGYSGENHLDSEKDHSNPYFSFDPSKCIVCSRCVRACEEVQGTFALTIDGRGFESKVAAGQDEDFMDSECVSCGACVQACPTSTLMEKSIIDMGQPEHSVV</sequence>
<accession>A0A0F9CS43</accession>
<dbReference type="Gene3D" id="3.30.70.20">
    <property type="match status" value="1"/>
</dbReference>
<evidence type="ECO:0000313" key="11">
    <source>
        <dbReference type="EMBL" id="KKL52029.1"/>
    </source>
</evidence>
<keyword evidence="6" id="KW-0408">Iron</keyword>
<dbReference type="PANTHER" id="PTHR24960:SF84">
    <property type="entry name" value="HYDROGENASE SUBUNIT"/>
    <property type="match status" value="1"/>
</dbReference>
<dbReference type="SMART" id="SM00929">
    <property type="entry name" value="NADH-G_4Fe-4S_3"/>
    <property type="match status" value="1"/>
</dbReference>
<name>A0A0F9CS43_9ZZZZ</name>
<comment type="caution">
    <text evidence="11">The sequence shown here is derived from an EMBL/GenBank/DDBJ whole genome shotgun (WGS) entry which is preliminary data.</text>
</comment>
<dbReference type="SUPFAM" id="SSF54292">
    <property type="entry name" value="2Fe-2S ferredoxin-like"/>
    <property type="match status" value="1"/>
</dbReference>
<keyword evidence="2" id="KW-0001">2Fe-2S</keyword>
<evidence type="ECO:0000256" key="4">
    <source>
        <dbReference type="ARBA" id="ARBA00022737"/>
    </source>
</evidence>
<reference evidence="11" key="1">
    <citation type="journal article" date="2015" name="Nature">
        <title>Complex archaea that bridge the gap between prokaryotes and eukaryotes.</title>
        <authorList>
            <person name="Spang A."/>
            <person name="Saw J.H."/>
            <person name="Jorgensen S.L."/>
            <person name="Zaremba-Niedzwiedzka K."/>
            <person name="Martijn J."/>
            <person name="Lind A.E."/>
            <person name="van Eijk R."/>
            <person name="Schleper C."/>
            <person name="Guy L."/>
            <person name="Ettema T.J."/>
        </authorList>
    </citation>
    <scope>NUCLEOTIDE SEQUENCE</scope>
</reference>
<dbReference type="InterPro" id="IPR036010">
    <property type="entry name" value="2Fe-2S_ferredoxin-like_sf"/>
</dbReference>
<dbReference type="GO" id="GO:0046872">
    <property type="term" value="F:metal ion binding"/>
    <property type="evidence" value="ECO:0007669"/>
    <property type="project" value="UniProtKB-KW"/>
</dbReference>
<dbReference type="PROSITE" id="PS00198">
    <property type="entry name" value="4FE4S_FER_1"/>
    <property type="match status" value="1"/>
</dbReference>
<keyword evidence="7" id="KW-0411">Iron-sulfur</keyword>
<keyword evidence="4" id="KW-0677">Repeat</keyword>
<dbReference type="FunFam" id="3.10.20.740:FF:000005">
    <property type="entry name" value="NADH:ubiquinone oxidoreductase subunit"/>
    <property type="match status" value="1"/>
</dbReference>
<dbReference type="InterPro" id="IPR017900">
    <property type="entry name" value="4Fe4S_Fe_S_CS"/>
</dbReference>
<evidence type="ECO:0000256" key="2">
    <source>
        <dbReference type="ARBA" id="ARBA00022714"/>
    </source>
</evidence>
<evidence type="ECO:0000259" key="10">
    <source>
        <dbReference type="PROSITE" id="PS51839"/>
    </source>
</evidence>
<protein>
    <submittedName>
        <fullName evidence="11">Uncharacterized protein</fullName>
    </submittedName>
</protein>
<dbReference type="CDD" id="cd00207">
    <property type="entry name" value="fer2"/>
    <property type="match status" value="1"/>
</dbReference>
<dbReference type="EMBL" id="LAZR01032036">
    <property type="protein sequence ID" value="KKL52029.1"/>
    <property type="molecule type" value="Genomic_DNA"/>
</dbReference>
<feature type="domain" description="4Fe-4S ferredoxin-type" evidence="9">
    <location>
        <begin position="161"/>
        <end position="192"/>
    </location>
</feature>
<dbReference type="Gene3D" id="3.10.20.740">
    <property type="match status" value="1"/>
</dbReference>
<feature type="domain" description="4Fe-4S ferredoxin-type" evidence="9">
    <location>
        <begin position="205"/>
        <end position="233"/>
    </location>
</feature>
<gene>
    <name evidence="11" type="ORF">LCGC14_2289590</name>
</gene>